<keyword evidence="2" id="KW-0472">Membrane</keyword>
<dbReference type="InterPro" id="IPR036188">
    <property type="entry name" value="FAD/NAD-bd_sf"/>
</dbReference>
<feature type="compositionally biased region" description="Basic and acidic residues" evidence="1">
    <location>
        <begin position="139"/>
        <end position="149"/>
    </location>
</feature>
<keyword evidence="2" id="KW-0812">Transmembrane</keyword>
<dbReference type="InterPro" id="IPR006076">
    <property type="entry name" value="FAD-dep_OxRdtase"/>
</dbReference>
<dbReference type="EMBL" id="MU864928">
    <property type="protein sequence ID" value="KAK4467195.1"/>
    <property type="molecule type" value="Genomic_DNA"/>
</dbReference>
<keyword evidence="5" id="KW-1185">Reference proteome</keyword>
<reference evidence="4" key="2">
    <citation type="submission" date="2023-06" db="EMBL/GenBank/DDBJ databases">
        <authorList>
            <consortium name="Lawrence Berkeley National Laboratory"/>
            <person name="Mondo S.J."/>
            <person name="Hensen N."/>
            <person name="Bonometti L."/>
            <person name="Westerberg I."/>
            <person name="Brannstrom I.O."/>
            <person name="Guillou S."/>
            <person name="Cros-Aarteil S."/>
            <person name="Calhoun S."/>
            <person name="Haridas S."/>
            <person name="Kuo A."/>
            <person name="Pangilinan J."/>
            <person name="Riley R."/>
            <person name="Labutti K."/>
            <person name="Andreopoulos B."/>
            <person name="Lipzen A."/>
            <person name="Chen C."/>
            <person name="Yanf M."/>
            <person name="Daum C."/>
            <person name="Ng V."/>
            <person name="Clum A."/>
            <person name="Steindorff A."/>
            <person name="Ohm R."/>
            <person name="Martin F."/>
            <person name="Silar P."/>
            <person name="Natvig D."/>
            <person name="Lalanne C."/>
            <person name="Gautier V."/>
            <person name="Ament-Velasquez S.L."/>
            <person name="Kruys A."/>
            <person name="Hutchinson M.I."/>
            <person name="Powell A.J."/>
            <person name="Barry K."/>
            <person name="Miller A.N."/>
            <person name="Grigoriev I.V."/>
            <person name="Debuchy R."/>
            <person name="Gladieux P."/>
            <person name="Thoren M.H."/>
            <person name="Johannesson H."/>
        </authorList>
    </citation>
    <scope>NUCLEOTIDE SEQUENCE</scope>
    <source>
        <strain evidence="4">PSN324</strain>
    </source>
</reference>
<organism evidence="4 5">
    <name type="scientific">Cladorrhinum samala</name>
    <dbReference type="NCBI Taxonomy" id="585594"/>
    <lineage>
        <taxon>Eukaryota</taxon>
        <taxon>Fungi</taxon>
        <taxon>Dikarya</taxon>
        <taxon>Ascomycota</taxon>
        <taxon>Pezizomycotina</taxon>
        <taxon>Sordariomycetes</taxon>
        <taxon>Sordariomycetidae</taxon>
        <taxon>Sordariales</taxon>
        <taxon>Podosporaceae</taxon>
        <taxon>Cladorrhinum</taxon>
    </lineage>
</organism>
<dbReference type="AlphaFoldDB" id="A0AAV9I5M8"/>
<protein>
    <submittedName>
        <fullName evidence="4">FAD dependent oxidoreductase</fullName>
    </submittedName>
</protein>
<dbReference type="GO" id="GO:0005829">
    <property type="term" value="C:cytosol"/>
    <property type="evidence" value="ECO:0007669"/>
    <property type="project" value="GOC"/>
</dbReference>
<dbReference type="GO" id="GO:0042147">
    <property type="term" value="P:retrograde transport, endosome to Golgi"/>
    <property type="evidence" value="ECO:0007669"/>
    <property type="project" value="TreeGrafter"/>
</dbReference>
<gene>
    <name evidence="4" type="ORF">QBC42DRAFT_2570</name>
</gene>
<sequence length="450" mass="48733">MEDHQKRKIVIIGGGIIGCTTAYFLTRHPKFDPAKHSIILLEATSIAAGASGKAGGLLALWAYPSCLVPLSYRLHRDLAAEHNGAQRWGYRRVGCGTIGATVKASDIKPKEQQGSPDTPPKTNGGANGAPLPIQSTVADEEKGSRKDWEKLPKQDEAAASLLKNSALPADLDWIDGNLVRHYDEMGQPGTTETAQVHPFHFTTSIAELAREKGADIRTGAKVTKINSSKTEVRNVEYENRSTGETIIIDDVTDIVVAAGPWTGRVIPRTKVEGLRAHSVVFDADVTPYAVFTDIALPNDYVPEHRAKKGQKRKHKGNVDPEVYARPFGEVYACGEPDSTIPLPETADLVECDEDQCDDLVAYMGTISPVLNNAPIKAKQACYLPRHMRFGQERDPIIGPTSVNGLYVASGHTCWGIQNGPATGCLVAEIILDGQATSANIEVLDPRKYKV</sequence>
<dbReference type="PANTHER" id="PTHR13847">
    <property type="entry name" value="SARCOSINE DEHYDROGENASE-RELATED"/>
    <property type="match status" value="1"/>
</dbReference>
<name>A0AAV9I5M8_9PEZI</name>
<evidence type="ECO:0000313" key="4">
    <source>
        <dbReference type="EMBL" id="KAK4467195.1"/>
    </source>
</evidence>
<comment type="caution">
    <text evidence="4">The sequence shown here is derived from an EMBL/GenBank/DDBJ whole genome shotgun (WGS) entry which is preliminary data.</text>
</comment>
<proteinExistence type="predicted"/>
<dbReference type="SUPFAM" id="SSF51905">
    <property type="entry name" value="FAD/NAD(P)-binding domain"/>
    <property type="match status" value="1"/>
</dbReference>
<reference evidence="4" key="1">
    <citation type="journal article" date="2023" name="Mol. Phylogenet. Evol.">
        <title>Genome-scale phylogeny and comparative genomics of the fungal order Sordariales.</title>
        <authorList>
            <person name="Hensen N."/>
            <person name="Bonometti L."/>
            <person name="Westerberg I."/>
            <person name="Brannstrom I.O."/>
            <person name="Guillou S."/>
            <person name="Cros-Aarteil S."/>
            <person name="Calhoun S."/>
            <person name="Haridas S."/>
            <person name="Kuo A."/>
            <person name="Mondo S."/>
            <person name="Pangilinan J."/>
            <person name="Riley R."/>
            <person name="LaButti K."/>
            <person name="Andreopoulos B."/>
            <person name="Lipzen A."/>
            <person name="Chen C."/>
            <person name="Yan M."/>
            <person name="Daum C."/>
            <person name="Ng V."/>
            <person name="Clum A."/>
            <person name="Steindorff A."/>
            <person name="Ohm R.A."/>
            <person name="Martin F."/>
            <person name="Silar P."/>
            <person name="Natvig D.O."/>
            <person name="Lalanne C."/>
            <person name="Gautier V."/>
            <person name="Ament-Velasquez S.L."/>
            <person name="Kruys A."/>
            <person name="Hutchinson M.I."/>
            <person name="Powell A.J."/>
            <person name="Barry K."/>
            <person name="Miller A.N."/>
            <person name="Grigoriev I.V."/>
            <person name="Debuchy R."/>
            <person name="Gladieux P."/>
            <person name="Hiltunen Thoren M."/>
            <person name="Johannesson H."/>
        </authorList>
    </citation>
    <scope>NUCLEOTIDE SEQUENCE</scope>
    <source>
        <strain evidence="4">PSN324</strain>
    </source>
</reference>
<feature type="region of interest" description="Disordered" evidence="1">
    <location>
        <begin position="104"/>
        <end position="149"/>
    </location>
</feature>
<dbReference type="GO" id="GO:0005770">
    <property type="term" value="C:late endosome"/>
    <property type="evidence" value="ECO:0007669"/>
    <property type="project" value="TreeGrafter"/>
</dbReference>
<keyword evidence="2" id="KW-1133">Transmembrane helix</keyword>
<evidence type="ECO:0000259" key="3">
    <source>
        <dbReference type="Pfam" id="PF01266"/>
    </source>
</evidence>
<dbReference type="PANTHER" id="PTHR13847:SF150">
    <property type="entry name" value="OXIDOREDUCTASE TDA3-RELATED"/>
    <property type="match status" value="1"/>
</dbReference>
<dbReference type="Gene3D" id="3.50.50.60">
    <property type="entry name" value="FAD/NAD(P)-binding domain"/>
    <property type="match status" value="2"/>
</dbReference>
<feature type="transmembrane region" description="Helical" evidence="2">
    <location>
        <begin position="9"/>
        <end position="26"/>
    </location>
</feature>
<evidence type="ECO:0000313" key="5">
    <source>
        <dbReference type="Proteomes" id="UP001321749"/>
    </source>
</evidence>
<feature type="domain" description="FAD dependent oxidoreductase" evidence="3">
    <location>
        <begin position="8"/>
        <end position="428"/>
    </location>
</feature>
<dbReference type="Proteomes" id="UP001321749">
    <property type="component" value="Unassembled WGS sequence"/>
</dbReference>
<accession>A0AAV9I5M8</accession>
<dbReference type="Gene3D" id="3.30.9.10">
    <property type="entry name" value="D-Amino Acid Oxidase, subunit A, domain 2"/>
    <property type="match status" value="1"/>
</dbReference>
<evidence type="ECO:0000256" key="2">
    <source>
        <dbReference type="SAM" id="Phobius"/>
    </source>
</evidence>
<dbReference type="PROSITE" id="PS51257">
    <property type="entry name" value="PROKAR_LIPOPROTEIN"/>
    <property type="match status" value="1"/>
</dbReference>
<evidence type="ECO:0000256" key="1">
    <source>
        <dbReference type="SAM" id="MobiDB-lite"/>
    </source>
</evidence>
<dbReference type="Pfam" id="PF01266">
    <property type="entry name" value="DAO"/>
    <property type="match status" value="1"/>
</dbReference>